<dbReference type="PANTHER" id="PTHR31131">
    <property type="entry name" value="CHROMOSOME 1, WHOLE GENOME SHOTGUN SEQUENCE"/>
    <property type="match status" value="1"/>
</dbReference>
<keyword evidence="7" id="KW-0597">Phosphoprotein</keyword>
<gene>
    <name evidence="13" type="ORF">J0S82_017621</name>
</gene>
<reference evidence="13" key="1">
    <citation type="journal article" date="2021" name="Evol. Appl.">
        <title>The genome of the Pyrenean desman and the effects of bottlenecks and inbreeding on the genomic landscape of an endangered species.</title>
        <authorList>
            <person name="Escoda L."/>
            <person name="Castresana J."/>
        </authorList>
    </citation>
    <scope>NUCLEOTIDE SEQUENCE</scope>
    <source>
        <strain evidence="13">IBE-C5619</strain>
    </source>
</reference>
<dbReference type="InterPro" id="IPR040778">
    <property type="entry name" value="CASTOR1_N"/>
</dbReference>
<dbReference type="GO" id="GO:0005096">
    <property type="term" value="F:GTPase activator activity"/>
    <property type="evidence" value="ECO:0007669"/>
    <property type="project" value="UniProtKB-KW"/>
</dbReference>
<proteinExistence type="inferred from homology"/>
<dbReference type="InterPro" id="IPR045865">
    <property type="entry name" value="ACT-like_dom_sf"/>
</dbReference>
<dbReference type="EMBL" id="JAGFMF010011483">
    <property type="protein sequence ID" value="KAG8521248.1"/>
    <property type="molecule type" value="Genomic_DNA"/>
</dbReference>
<dbReference type="SMART" id="SM00164">
    <property type="entry name" value="TBC"/>
    <property type="match status" value="1"/>
</dbReference>
<keyword evidence="8" id="KW-0832">Ubl conjugation</keyword>
<evidence type="ECO:0000256" key="11">
    <source>
        <dbReference type="SAM" id="MobiDB-lite"/>
    </source>
</evidence>
<evidence type="ECO:0000256" key="10">
    <source>
        <dbReference type="ARBA" id="ARBA00046845"/>
    </source>
</evidence>
<feature type="domain" description="Rab-GAP TBC" evidence="12">
    <location>
        <begin position="23"/>
        <end position="211"/>
    </location>
</feature>
<dbReference type="InterPro" id="IPR027795">
    <property type="entry name" value="CASTOR_ACT_dom"/>
</dbReference>
<dbReference type="PROSITE" id="PS50086">
    <property type="entry name" value="TBC_RABGAP"/>
    <property type="match status" value="1"/>
</dbReference>
<dbReference type="Pfam" id="PF21389">
    <property type="entry name" value="CASTOR1_ACT-like"/>
    <property type="match status" value="1"/>
</dbReference>
<dbReference type="InterPro" id="IPR051719">
    <property type="entry name" value="CASTOR_mTORC1"/>
</dbReference>
<dbReference type="InterPro" id="IPR049479">
    <property type="entry name" value="CASTOR1_ACT-like"/>
</dbReference>
<dbReference type="FunFam" id="1.10.8.270:FF:000007">
    <property type="entry name" value="TBC1 domain family member 10A"/>
    <property type="match status" value="1"/>
</dbReference>
<evidence type="ECO:0000256" key="8">
    <source>
        <dbReference type="ARBA" id="ARBA00022843"/>
    </source>
</evidence>
<comment type="subcellular location">
    <subcellularLocation>
        <location evidence="2">Cytoplasm</location>
        <location evidence="2">Cytosol</location>
    </subcellularLocation>
</comment>
<dbReference type="GO" id="GO:1904262">
    <property type="term" value="P:negative regulation of TORC1 signaling"/>
    <property type="evidence" value="ECO:0007669"/>
    <property type="project" value="TreeGrafter"/>
</dbReference>
<evidence type="ECO:0000259" key="12">
    <source>
        <dbReference type="PROSITE" id="PS50086"/>
    </source>
</evidence>
<evidence type="ECO:0000256" key="7">
    <source>
        <dbReference type="ARBA" id="ARBA00022553"/>
    </source>
</evidence>
<dbReference type="OrthoDB" id="159449at2759"/>
<keyword evidence="14" id="KW-1185">Reference proteome</keyword>
<evidence type="ECO:0000256" key="3">
    <source>
        <dbReference type="ARBA" id="ARBA00006827"/>
    </source>
</evidence>
<dbReference type="PANTHER" id="PTHR31131:SF3">
    <property type="entry name" value="CYTOSOLIC ARGININE SENSOR FOR MTORC1 SUBUNIT 1"/>
    <property type="match status" value="1"/>
</dbReference>
<evidence type="ECO:0000256" key="5">
    <source>
        <dbReference type="ARBA" id="ARBA00022468"/>
    </source>
</evidence>
<keyword evidence="5" id="KW-0343">GTPase activation</keyword>
<evidence type="ECO:0000313" key="13">
    <source>
        <dbReference type="EMBL" id="KAG8521248.1"/>
    </source>
</evidence>
<dbReference type="Gene3D" id="1.10.8.270">
    <property type="entry name" value="putative rabgap domain of human tbc1 domain family member 14 like domains"/>
    <property type="match status" value="1"/>
</dbReference>
<evidence type="ECO:0000313" key="14">
    <source>
        <dbReference type="Proteomes" id="UP000700334"/>
    </source>
</evidence>
<dbReference type="InterPro" id="IPR000195">
    <property type="entry name" value="Rab-GAP-TBC_dom"/>
</dbReference>
<dbReference type="PRINTS" id="PR02078">
    <property type="entry name" value="GATSLIKEFMLY"/>
</dbReference>
<dbReference type="InterPro" id="IPR035969">
    <property type="entry name" value="Rab-GAP_TBC_sf"/>
</dbReference>
<dbReference type="Proteomes" id="UP000700334">
    <property type="component" value="Unassembled WGS sequence"/>
</dbReference>
<comment type="function">
    <text evidence="1">Functions as an intracellular arginine sensor within the amino acid-sensing branch of the TORC1 signaling pathway. As a homodimer or a heterodimer with CASTOR2, binds and inhibits the GATOR subcomplex GATOR2 and thereby mTORC1. Binding of arginine to CASTOR1 allosterically disrupts the interaction of CASTOR1-containing dimers with GATOR2 which can in turn activate mTORC1 and the TORC1 signaling pathway.</text>
</comment>
<dbReference type="FunFam" id="3.30.2130.10:FF:000003">
    <property type="entry name" value="Cytosolic arginine sensor for mTORC1 subunit 1"/>
    <property type="match status" value="1"/>
</dbReference>
<dbReference type="FunFam" id="1.10.472.80:FF:000008">
    <property type="entry name" value="TBC1 domain family member 10A"/>
    <property type="match status" value="1"/>
</dbReference>
<dbReference type="Gene3D" id="1.10.10.750">
    <property type="entry name" value="Ypt/Rab-GAP domain of gyp1p, domain 1"/>
    <property type="match status" value="1"/>
</dbReference>
<feature type="region of interest" description="Disordered" evidence="11">
    <location>
        <begin position="306"/>
        <end position="411"/>
    </location>
</feature>
<dbReference type="Pfam" id="PF18700">
    <property type="entry name" value="Castor1_N"/>
    <property type="match status" value="1"/>
</dbReference>
<dbReference type="GO" id="GO:0005886">
    <property type="term" value="C:plasma membrane"/>
    <property type="evidence" value="ECO:0007669"/>
    <property type="project" value="UniProtKB-ARBA"/>
</dbReference>
<dbReference type="FunFam" id="1.10.10.750:FF:000001">
    <property type="entry name" value="TBC1 domain family member 10A"/>
    <property type="match status" value="1"/>
</dbReference>
<name>A0A8J6AI55_GALPY</name>
<dbReference type="SUPFAM" id="SSF47923">
    <property type="entry name" value="Ypt/Rab-GAP domain of gyp1p"/>
    <property type="match status" value="2"/>
</dbReference>
<dbReference type="Gene3D" id="1.10.472.80">
    <property type="entry name" value="Ypt/Rab-GAP domain of gyp1p, domain 3"/>
    <property type="match status" value="1"/>
</dbReference>
<dbReference type="GO" id="GO:0034618">
    <property type="term" value="F:arginine binding"/>
    <property type="evidence" value="ECO:0007669"/>
    <property type="project" value="TreeGrafter"/>
</dbReference>
<evidence type="ECO:0000256" key="1">
    <source>
        <dbReference type="ARBA" id="ARBA00002751"/>
    </source>
</evidence>
<organism evidence="13 14">
    <name type="scientific">Galemys pyrenaicus</name>
    <name type="common">Iberian desman</name>
    <name type="synonym">Pyrenean desman</name>
    <dbReference type="NCBI Taxonomy" id="202257"/>
    <lineage>
        <taxon>Eukaryota</taxon>
        <taxon>Metazoa</taxon>
        <taxon>Chordata</taxon>
        <taxon>Craniata</taxon>
        <taxon>Vertebrata</taxon>
        <taxon>Euteleostomi</taxon>
        <taxon>Mammalia</taxon>
        <taxon>Eutheria</taxon>
        <taxon>Laurasiatheria</taxon>
        <taxon>Eulipotyphla</taxon>
        <taxon>Talpidae</taxon>
        <taxon>Galemys</taxon>
    </lineage>
</organism>
<dbReference type="AlphaFoldDB" id="A0A8J6AI55"/>
<keyword evidence="6" id="KW-0963">Cytoplasm</keyword>
<evidence type="ECO:0000256" key="4">
    <source>
        <dbReference type="ARBA" id="ARBA00013329"/>
    </source>
</evidence>
<dbReference type="SUPFAM" id="SSF55021">
    <property type="entry name" value="ACT-like"/>
    <property type="match status" value="2"/>
</dbReference>
<comment type="caution">
    <text evidence="13">The sequence shown here is derived from an EMBL/GenBank/DDBJ whole genome shotgun (WGS) entry which is preliminary data.</text>
</comment>
<sequence>MLNNWDKWMAKKHKKIRLRCQKGIPPSLRGRAWQYLSGSKVKLQQNSEKFGELDESPGDPKWLDVIERDLHRQFPFHEMFVSRGGHGQQDLFRVLKAYTLYRPEEGYCQAQAPIAAVLLMHMPAEQAFWCLVQICEKYLPGYYSEKLEAIQLDGEILFSLLQKVSPVAHKHLSRQKIDPLLYMTEWFMCAFARTLPWSSVLRVWDMFFCEGVKIIFRVGLVLLKHSLGSPEKLKACQGQYETIERLRSLSPKITQEAFLVQEVIELPVTERQIEREHLIQLRRWQETRGELQCRSSPRLHGAKAILEAEPGPRPTLQPSASIRLPPEASLPGSKGNPKLPKQSQKAPQKQAKAGGQLDKPPPPSKVQVAAAAGDACPPQDGLPKDPVHQDSAAPQHPAHHRSKESLTSQEKHRVRVLSLARSGLWLYTHPLIKLLFLPRRSRCKFFSLTETPEDYTLMVDEEGFKELPPSEFLQVAEATWLVLNVSSHSGALVQAAGVTKIARSVITPLAEHHVSVLMLSTYQTDFILVREQDLSVVIHTLAQEFHIYREVGGEPVPVATDDSSNGFPRTQHGPSPTVHPIQSPQNRFCVLTLDPETLPAIATTLIDVLFYSHSAPKEAAPASPGSSSITFFAFSLIEGYISIVMDAETQKKYVPLTLGEPQTPRQPRGDSEVTELTCPRGSQRAGWGMGRPAHCALLPRFPSDLLLTSSSGELWRMVRIGGQPLGFDECGIVAQIAGPLAAADISAYYISTFNFDHALVPEDGISSVIEALQRRQEGLGP</sequence>
<dbReference type="InterPro" id="IPR026249">
    <property type="entry name" value="CASTOR_fam"/>
</dbReference>
<dbReference type="GO" id="GO:0005829">
    <property type="term" value="C:cytosol"/>
    <property type="evidence" value="ECO:0007669"/>
    <property type="project" value="UniProtKB-SubCell"/>
</dbReference>
<comment type="similarity">
    <text evidence="3">Belongs to the GATS family.</text>
</comment>
<accession>A0A8J6AI55</accession>
<dbReference type="Pfam" id="PF13840">
    <property type="entry name" value="ACT_7"/>
    <property type="match status" value="2"/>
</dbReference>
<protein>
    <recommendedName>
        <fullName evidence="4">Cytosolic arginine sensor for mTORC1 subunit 1</fullName>
    </recommendedName>
    <alternativeName>
        <fullName evidence="9">GATS-like protein 3</fullName>
    </alternativeName>
</protein>
<evidence type="ECO:0000256" key="9">
    <source>
        <dbReference type="ARBA" id="ARBA00031657"/>
    </source>
</evidence>
<dbReference type="Pfam" id="PF00566">
    <property type="entry name" value="RabGAP-TBC"/>
    <property type="match status" value="1"/>
</dbReference>
<evidence type="ECO:0000256" key="2">
    <source>
        <dbReference type="ARBA" id="ARBA00004514"/>
    </source>
</evidence>
<evidence type="ECO:0000256" key="6">
    <source>
        <dbReference type="ARBA" id="ARBA00022490"/>
    </source>
</evidence>
<feature type="region of interest" description="Disordered" evidence="11">
    <location>
        <begin position="658"/>
        <end position="685"/>
    </location>
</feature>
<dbReference type="Gene3D" id="3.30.2130.10">
    <property type="entry name" value="VC0802-like"/>
    <property type="match status" value="2"/>
</dbReference>
<feature type="compositionally biased region" description="Low complexity" evidence="11">
    <location>
        <begin position="337"/>
        <end position="357"/>
    </location>
</feature>
<comment type="subunit">
    <text evidence="10">Forms homodimers and heterodimers with CASTOR2. Interacts with the GATOR2 complex which is composed of MIOS, SEC13, SEH1L, WDR24 and WDR59; the interaction is negatively regulated by arginine. Interacts with TM4SF5; the interaction is positively regulated by leucine and is negatively regulated by arginine.</text>
</comment>